<evidence type="ECO:0000313" key="1">
    <source>
        <dbReference type="Proteomes" id="UP000694851"/>
    </source>
</evidence>
<organism evidence="1 2">
    <name type="scientific">Hipposideros armiger</name>
    <name type="common">Great Himalayan leaf-nosed bat</name>
    <dbReference type="NCBI Taxonomy" id="186990"/>
    <lineage>
        <taxon>Eukaryota</taxon>
        <taxon>Metazoa</taxon>
        <taxon>Chordata</taxon>
        <taxon>Craniata</taxon>
        <taxon>Vertebrata</taxon>
        <taxon>Euteleostomi</taxon>
        <taxon>Mammalia</taxon>
        <taxon>Eutheria</taxon>
        <taxon>Laurasiatheria</taxon>
        <taxon>Chiroptera</taxon>
        <taxon>Yinpterochiroptera</taxon>
        <taxon>Rhinolophoidea</taxon>
        <taxon>Hipposideridae</taxon>
        <taxon>Hipposideros</taxon>
    </lineage>
</organism>
<dbReference type="PANTHER" id="PTHR15018">
    <property type="entry name" value="BCL-2-INTERACTING KILLER"/>
    <property type="match status" value="1"/>
</dbReference>
<dbReference type="PANTHER" id="PTHR15018:SF1">
    <property type="entry name" value="BCL-2-INTERACTING KILLER"/>
    <property type="match status" value="1"/>
</dbReference>
<dbReference type="CTD" id="638"/>
<reference evidence="2" key="1">
    <citation type="submission" date="2025-08" db="UniProtKB">
        <authorList>
            <consortium name="RefSeq"/>
        </authorList>
    </citation>
    <scope>IDENTIFICATION</scope>
    <source>
        <tissue evidence="2">Muscle</tissue>
    </source>
</reference>
<dbReference type="GO" id="GO:0008637">
    <property type="term" value="P:apoptotic mitochondrial changes"/>
    <property type="evidence" value="ECO:0007669"/>
    <property type="project" value="TreeGrafter"/>
</dbReference>
<gene>
    <name evidence="2" type="primary">BIK</name>
</gene>
<dbReference type="AlphaFoldDB" id="A0A8B7PWD8"/>
<name>A0A8B7PWD8_HIPAR</name>
<evidence type="ECO:0000313" key="2">
    <source>
        <dbReference type="RefSeq" id="XP_019479558.1"/>
    </source>
</evidence>
<protein>
    <submittedName>
        <fullName evidence="2">Bcl-2-interacting killer</fullName>
    </submittedName>
</protein>
<dbReference type="GO" id="GO:0008584">
    <property type="term" value="P:male gonad development"/>
    <property type="evidence" value="ECO:0007669"/>
    <property type="project" value="TreeGrafter"/>
</dbReference>
<dbReference type="Proteomes" id="UP000694851">
    <property type="component" value="Unplaced"/>
</dbReference>
<dbReference type="KEGG" id="hai:109371473"/>
<sequence>MAMRLAFIGDEMEVRWMLPRVAELPWMAMYSLATTYNQTGLRGVLRSFMDGLTNLRGNRRFWSFLTYRDRVSLNGGRKLSALLLLLLLLDWSRHFLQ</sequence>
<dbReference type="OrthoDB" id="9799917at2759"/>
<dbReference type="RefSeq" id="XP_019479558.1">
    <property type="nucleotide sequence ID" value="XM_019624013.1"/>
</dbReference>
<dbReference type="Pfam" id="PF12201">
    <property type="entry name" value="bcl-2I13"/>
    <property type="match status" value="1"/>
</dbReference>
<keyword evidence="1" id="KW-1185">Reference proteome</keyword>
<accession>A0A8B7PWD8</accession>
<proteinExistence type="predicted"/>
<dbReference type="GeneID" id="109371473"/>
<dbReference type="InterPro" id="IPR024579">
    <property type="entry name" value="Bcl2-int_killer"/>
</dbReference>